<dbReference type="Gene3D" id="1.25.40.10">
    <property type="entry name" value="Tetratricopeptide repeat domain"/>
    <property type="match status" value="1"/>
</dbReference>
<keyword evidence="2" id="KW-0732">Signal</keyword>
<feature type="region of interest" description="Disordered" evidence="1">
    <location>
        <begin position="22"/>
        <end position="58"/>
    </location>
</feature>
<evidence type="ECO:0000313" key="4">
    <source>
        <dbReference type="EMBL" id="AGA29652.1"/>
    </source>
</evidence>
<dbReference type="OrthoDB" id="9778494at2"/>
<proteinExistence type="predicted"/>
<dbReference type="KEGG" id="saci:Sinac_5511"/>
<dbReference type="EMBL" id="CP003364">
    <property type="protein sequence ID" value="AGA29652.1"/>
    <property type="molecule type" value="Genomic_DNA"/>
</dbReference>
<dbReference type="AlphaFoldDB" id="L0DK68"/>
<dbReference type="Gene3D" id="3.40.30.10">
    <property type="entry name" value="Glutaredoxin"/>
    <property type="match status" value="1"/>
</dbReference>
<dbReference type="CDD" id="cd02971">
    <property type="entry name" value="PRX_family"/>
    <property type="match status" value="1"/>
</dbReference>
<protein>
    <submittedName>
        <fullName evidence="4">Peroxiredoxin</fullName>
    </submittedName>
</protein>
<dbReference type="HOGENOM" id="CLU_340910_0_0_0"/>
<dbReference type="GO" id="GO:0016491">
    <property type="term" value="F:oxidoreductase activity"/>
    <property type="evidence" value="ECO:0007669"/>
    <property type="project" value="InterPro"/>
</dbReference>
<feature type="signal peptide" evidence="2">
    <location>
        <begin position="1"/>
        <end position="24"/>
    </location>
</feature>
<dbReference type="eggNOG" id="COG0457">
    <property type="taxonomic scope" value="Bacteria"/>
</dbReference>
<reference evidence="4 5" key="1">
    <citation type="submission" date="2012-02" db="EMBL/GenBank/DDBJ databases">
        <title>Complete sequence of chromosome of Singulisphaera acidiphila DSM 18658.</title>
        <authorList>
            <consortium name="US DOE Joint Genome Institute (JGI-PGF)"/>
            <person name="Lucas S."/>
            <person name="Copeland A."/>
            <person name="Lapidus A."/>
            <person name="Glavina del Rio T."/>
            <person name="Dalin E."/>
            <person name="Tice H."/>
            <person name="Bruce D."/>
            <person name="Goodwin L."/>
            <person name="Pitluck S."/>
            <person name="Peters L."/>
            <person name="Ovchinnikova G."/>
            <person name="Chertkov O."/>
            <person name="Kyrpides N."/>
            <person name="Mavromatis K."/>
            <person name="Ivanova N."/>
            <person name="Brettin T."/>
            <person name="Detter J.C."/>
            <person name="Han C."/>
            <person name="Larimer F."/>
            <person name="Land M."/>
            <person name="Hauser L."/>
            <person name="Markowitz V."/>
            <person name="Cheng J.-F."/>
            <person name="Hugenholtz P."/>
            <person name="Woyke T."/>
            <person name="Wu D."/>
            <person name="Tindall B."/>
            <person name="Pomrenke H."/>
            <person name="Brambilla E."/>
            <person name="Klenk H.-P."/>
            <person name="Eisen J.A."/>
        </authorList>
    </citation>
    <scope>NUCLEOTIDE SEQUENCE [LARGE SCALE GENOMIC DNA]</scope>
    <source>
        <strain evidence="5">ATCC BAA-1392 / DSM 18658 / VKM B-2454 / MOB10</strain>
    </source>
</reference>
<dbReference type="GO" id="GO:0006950">
    <property type="term" value="P:response to stress"/>
    <property type="evidence" value="ECO:0007669"/>
    <property type="project" value="UniProtKB-ARBA"/>
</dbReference>
<evidence type="ECO:0000256" key="1">
    <source>
        <dbReference type="SAM" id="MobiDB-lite"/>
    </source>
</evidence>
<organism evidence="4 5">
    <name type="scientific">Singulisphaera acidiphila (strain ATCC BAA-1392 / DSM 18658 / VKM B-2454 / MOB10)</name>
    <dbReference type="NCBI Taxonomy" id="886293"/>
    <lineage>
        <taxon>Bacteria</taxon>
        <taxon>Pseudomonadati</taxon>
        <taxon>Planctomycetota</taxon>
        <taxon>Planctomycetia</taxon>
        <taxon>Isosphaerales</taxon>
        <taxon>Isosphaeraceae</taxon>
        <taxon>Singulisphaera</taxon>
    </lineage>
</organism>
<dbReference type="SUPFAM" id="SSF52833">
    <property type="entry name" value="Thioredoxin-like"/>
    <property type="match status" value="1"/>
</dbReference>
<evidence type="ECO:0000313" key="5">
    <source>
        <dbReference type="Proteomes" id="UP000010798"/>
    </source>
</evidence>
<dbReference type="InterPro" id="IPR013766">
    <property type="entry name" value="Thioredoxin_domain"/>
</dbReference>
<gene>
    <name evidence="4" type="ordered locus">Sinac_5511</name>
</gene>
<feature type="region of interest" description="Disordered" evidence="1">
    <location>
        <begin position="336"/>
        <end position="357"/>
    </location>
</feature>
<dbReference type="GO" id="GO:0016209">
    <property type="term" value="F:antioxidant activity"/>
    <property type="evidence" value="ECO:0007669"/>
    <property type="project" value="InterPro"/>
</dbReference>
<dbReference type="eggNOG" id="COG1225">
    <property type="taxonomic scope" value="Bacteria"/>
</dbReference>
<dbReference type="Proteomes" id="UP000010798">
    <property type="component" value="Chromosome"/>
</dbReference>
<evidence type="ECO:0000259" key="3">
    <source>
        <dbReference type="PROSITE" id="PS51352"/>
    </source>
</evidence>
<feature type="domain" description="Thioredoxin" evidence="3">
    <location>
        <begin position="593"/>
        <end position="746"/>
    </location>
</feature>
<dbReference type="InterPro" id="IPR036249">
    <property type="entry name" value="Thioredoxin-like_sf"/>
</dbReference>
<dbReference type="InterPro" id="IPR000866">
    <property type="entry name" value="AhpC/TSA"/>
</dbReference>
<feature type="chain" id="PRO_5003940916" evidence="2">
    <location>
        <begin position="25"/>
        <end position="748"/>
    </location>
</feature>
<dbReference type="STRING" id="886293.Sinac_5511"/>
<accession>L0DK68</accession>
<dbReference type="Pfam" id="PF00578">
    <property type="entry name" value="AhpC-TSA"/>
    <property type="match status" value="1"/>
</dbReference>
<keyword evidence="5" id="KW-1185">Reference proteome</keyword>
<evidence type="ECO:0000256" key="2">
    <source>
        <dbReference type="SAM" id="SignalP"/>
    </source>
</evidence>
<dbReference type="SUPFAM" id="SSF48452">
    <property type="entry name" value="TPR-like"/>
    <property type="match status" value="1"/>
</dbReference>
<dbReference type="PROSITE" id="PS51352">
    <property type="entry name" value="THIOREDOXIN_2"/>
    <property type="match status" value="1"/>
</dbReference>
<dbReference type="RefSeq" id="WP_015248752.1">
    <property type="nucleotide sequence ID" value="NC_019892.1"/>
</dbReference>
<dbReference type="InterPro" id="IPR011990">
    <property type="entry name" value="TPR-like_helical_dom_sf"/>
</dbReference>
<feature type="compositionally biased region" description="Basic and acidic residues" evidence="1">
    <location>
        <begin position="339"/>
        <end position="348"/>
    </location>
</feature>
<dbReference type="PANTHER" id="PTHR45588:SF1">
    <property type="entry name" value="WW DOMAIN-CONTAINING PROTEIN"/>
    <property type="match status" value="1"/>
</dbReference>
<sequence>MRLLLRAQALPTVLALVLASQAGAQEPTKPTESASEKNPAIPAAGHSIHGEAFNDGPRHQAHMMDGMGKIHFPVTTAKPEVQAFIDQGVAQLHSFYYYESERSFRQAARLDPDCAMAYWGMAMSNVNNDRRAKGFVKEARKRAAKISKRETLYLDALEALYQEGGDSKARKKNHLLGLETIVQEFPGDIDARAWLAMVTWQNASSDGIGSRQAVDTLLDTVFQVEPMHPGAHHYRIHLWDGVKPARAEKSAGLFARTAPGIAHAWHMPGHTYTGLKRYTDAAYQQEGSARVDHASMFRERTMPFEIHNYAHNNQWLATSLSHIGRAREAITVARNLVEQPRDPSKNGKNDGGSPQRSGRARWAEILCRYELWDDLIAATDSGALDWSDVNVERKEKAYTLGLAYAATGNAAKLTEQIDALKALIAGESKSTTRPSGSAAPSLTPSQLALAELEGYQLLAKGDVGPAFDQFAKASPMRTEALARAHLTARNFGFAESVAKTAVEKQPNEVPPLAAQVVILHAVGKDKEAKEAYRKLEPLAKQADRDLPVFQRLEQIVAGWKADDKDWAPAVPVESATDDATANRIDLSTLGPLTWAPYPAELFSRPDTEKADWNLADQKGKNVVLLLFLGGKCAHCMQQLQTFGKEIDALKALNTEVVAVSTDDLESTRELKNNPDKIKFSMPMLSDAKMEIFKAYHAFDDFEDQPLHGTFLIDAKGMVRFQRISADPFLDTDFIKTETARVNRLLKNP</sequence>
<name>L0DK68_SINAD</name>
<dbReference type="PANTHER" id="PTHR45588">
    <property type="entry name" value="TPR DOMAIN-CONTAINING PROTEIN"/>
    <property type="match status" value="1"/>
</dbReference>